<dbReference type="Proteomes" id="UP000316855">
    <property type="component" value="Chromosome"/>
</dbReference>
<evidence type="ECO:0000313" key="1">
    <source>
        <dbReference type="EMBL" id="QDT94151.1"/>
    </source>
</evidence>
<dbReference type="EMBL" id="CP036343">
    <property type="protein sequence ID" value="QDT94151.1"/>
    <property type="molecule type" value="Genomic_DNA"/>
</dbReference>
<dbReference type="SUPFAM" id="SSF46785">
    <property type="entry name" value="Winged helix' DNA-binding domain"/>
    <property type="match status" value="1"/>
</dbReference>
<name>A0A517VMA2_9PLAN</name>
<reference evidence="1 2" key="1">
    <citation type="submission" date="2019-02" db="EMBL/GenBank/DDBJ databases">
        <title>Deep-cultivation of Planctomycetes and their phenomic and genomic characterization uncovers novel biology.</title>
        <authorList>
            <person name="Wiegand S."/>
            <person name="Jogler M."/>
            <person name="Boedeker C."/>
            <person name="Pinto D."/>
            <person name="Vollmers J."/>
            <person name="Rivas-Marin E."/>
            <person name="Kohn T."/>
            <person name="Peeters S.H."/>
            <person name="Heuer A."/>
            <person name="Rast P."/>
            <person name="Oberbeckmann S."/>
            <person name="Bunk B."/>
            <person name="Jeske O."/>
            <person name="Meyerdierks A."/>
            <person name="Storesund J.E."/>
            <person name="Kallscheuer N."/>
            <person name="Luecker S."/>
            <person name="Lage O.M."/>
            <person name="Pohl T."/>
            <person name="Merkel B.J."/>
            <person name="Hornburger P."/>
            <person name="Mueller R.-W."/>
            <person name="Bruemmer F."/>
            <person name="Labrenz M."/>
            <person name="Spormann A.M."/>
            <person name="Op den Camp H."/>
            <person name="Overmann J."/>
            <person name="Amann R."/>
            <person name="Jetten M.S.M."/>
            <person name="Mascher T."/>
            <person name="Medema M.H."/>
            <person name="Devos D.P."/>
            <person name="Kaster A.-K."/>
            <person name="Ovreas L."/>
            <person name="Rohde M."/>
            <person name="Galperin M.Y."/>
            <person name="Jogler C."/>
        </authorList>
    </citation>
    <scope>NUCLEOTIDE SEQUENCE [LARGE SCALE GENOMIC DNA]</scope>
    <source>
        <strain evidence="1 2">Pan161</strain>
    </source>
</reference>
<protein>
    <recommendedName>
        <fullName evidence="3">Transcriptional regulator PadR-like family protein</fullName>
    </recommendedName>
</protein>
<dbReference type="KEGG" id="gax:Pan161_58440"/>
<sequence length="105" mass="11811">MLPNLTHLQFFVLSVLLDGQKSGREVRDLLATKHGQKKTLAAFYQLMSRLEESGMVKGWYESKHVEGVTIKERRYEILGSGIKAVEVQESFYSNVSSELNFGGAT</sequence>
<evidence type="ECO:0008006" key="3">
    <source>
        <dbReference type="Google" id="ProtNLM"/>
    </source>
</evidence>
<gene>
    <name evidence="1" type="ORF">Pan161_58440</name>
</gene>
<keyword evidence="2" id="KW-1185">Reference proteome</keyword>
<dbReference type="InterPro" id="IPR036390">
    <property type="entry name" value="WH_DNA-bd_sf"/>
</dbReference>
<organism evidence="1 2">
    <name type="scientific">Gimesia algae</name>
    <dbReference type="NCBI Taxonomy" id="2527971"/>
    <lineage>
        <taxon>Bacteria</taxon>
        <taxon>Pseudomonadati</taxon>
        <taxon>Planctomycetota</taxon>
        <taxon>Planctomycetia</taxon>
        <taxon>Planctomycetales</taxon>
        <taxon>Planctomycetaceae</taxon>
        <taxon>Gimesia</taxon>
    </lineage>
</organism>
<dbReference type="RefSeq" id="WP_145232079.1">
    <property type="nucleotide sequence ID" value="NZ_CP036343.1"/>
</dbReference>
<dbReference type="OrthoDB" id="215689at2"/>
<evidence type="ECO:0000313" key="2">
    <source>
        <dbReference type="Proteomes" id="UP000316855"/>
    </source>
</evidence>
<dbReference type="AlphaFoldDB" id="A0A517VMA2"/>
<proteinExistence type="predicted"/>
<dbReference type="InterPro" id="IPR036388">
    <property type="entry name" value="WH-like_DNA-bd_sf"/>
</dbReference>
<dbReference type="Gene3D" id="1.10.10.10">
    <property type="entry name" value="Winged helix-like DNA-binding domain superfamily/Winged helix DNA-binding domain"/>
    <property type="match status" value="1"/>
</dbReference>
<accession>A0A517VMA2</accession>